<dbReference type="InterPro" id="IPR002048">
    <property type="entry name" value="EF_hand_dom"/>
</dbReference>
<dbReference type="Gene3D" id="1.10.238.10">
    <property type="entry name" value="EF-hand"/>
    <property type="match status" value="1"/>
</dbReference>
<dbReference type="PROSITE" id="PS00018">
    <property type="entry name" value="EF_HAND_1"/>
    <property type="match status" value="2"/>
</dbReference>
<reference evidence="6" key="2">
    <citation type="journal article" date="2022" name="Hortic Res">
        <title>The genome of Dioscorea zingiberensis sheds light on the biosynthesis, origin and evolution of the medicinally important diosgenin saponins.</title>
        <authorList>
            <person name="Li Y."/>
            <person name="Tan C."/>
            <person name="Li Z."/>
            <person name="Guo J."/>
            <person name="Li S."/>
            <person name="Chen X."/>
            <person name="Wang C."/>
            <person name="Dai X."/>
            <person name="Yang H."/>
            <person name="Song W."/>
            <person name="Hou L."/>
            <person name="Xu J."/>
            <person name="Tong Z."/>
            <person name="Xu A."/>
            <person name="Yuan X."/>
            <person name="Wang W."/>
            <person name="Yang Q."/>
            <person name="Chen L."/>
            <person name="Sun Z."/>
            <person name="Wang K."/>
            <person name="Pan B."/>
            <person name="Chen J."/>
            <person name="Bao Y."/>
            <person name="Liu F."/>
            <person name="Qi X."/>
            <person name="Gang D.R."/>
            <person name="Wen J."/>
            <person name="Li J."/>
        </authorList>
    </citation>
    <scope>NUCLEOTIDE SEQUENCE</scope>
    <source>
        <strain evidence="6">Dzin_1.0</strain>
    </source>
</reference>
<dbReference type="SMART" id="SM00054">
    <property type="entry name" value="EFh"/>
    <property type="match status" value="2"/>
</dbReference>
<dbReference type="InterPro" id="IPR018247">
    <property type="entry name" value="EF_Hand_1_Ca_BS"/>
</dbReference>
<dbReference type="SUPFAM" id="SSF47473">
    <property type="entry name" value="EF-hand"/>
    <property type="match status" value="1"/>
</dbReference>
<evidence type="ECO:0000256" key="2">
    <source>
        <dbReference type="ARBA" id="ARBA00022737"/>
    </source>
</evidence>
<reference evidence="6" key="1">
    <citation type="submission" date="2021-03" db="EMBL/GenBank/DDBJ databases">
        <authorList>
            <person name="Li Z."/>
            <person name="Yang C."/>
        </authorList>
    </citation>
    <scope>NUCLEOTIDE SEQUENCE</scope>
    <source>
        <strain evidence="6">Dzin_1.0</strain>
        <tissue evidence="6">Leaf</tissue>
    </source>
</reference>
<accession>A0A9D5CLF9</accession>
<dbReference type="GO" id="GO:0005509">
    <property type="term" value="F:calcium ion binding"/>
    <property type="evidence" value="ECO:0007669"/>
    <property type="project" value="InterPro"/>
</dbReference>
<dbReference type="InterPro" id="IPR039647">
    <property type="entry name" value="EF_hand_pair_protein_CML-like"/>
</dbReference>
<evidence type="ECO:0000313" key="7">
    <source>
        <dbReference type="Proteomes" id="UP001085076"/>
    </source>
</evidence>
<keyword evidence="3" id="KW-0106">Calcium</keyword>
<dbReference type="AlphaFoldDB" id="A0A9D5CLF9"/>
<keyword evidence="2" id="KW-0677">Repeat</keyword>
<keyword evidence="4" id="KW-0472">Membrane</keyword>
<evidence type="ECO:0000313" key="6">
    <source>
        <dbReference type="EMBL" id="KAJ0975320.1"/>
    </source>
</evidence>
<dbReference type="InterPro" id="IPR011992">
    <property type="entry name" value="EF-hand-dom_pair"/>
</dbReference>
<feature type="domain" description="EF-hand" evidence="5">
    <location>
        <begin position="124"/>
        <end position="159"/>
    </location>
</feature>
<dbReference type="PANTHER" id="PTHR10891">
    <property type="entry name" value="EF-HAND CALCIUM-BINDING DOMAIN CONTAINING PROTEIN"/>
    <property type="match status" value="1"/>
</dbReference>
<protein>
    <recommendedName>
        <fullName evidence="5">EF-hand domain-containing protein</fullName>
    </recommendedName>
</protein>
<dbReference type="EMBL" id="JAGGNH010000004">
    <property type="protein sequence ID" value="KAJ0975320.1"/>
    <property type="molecule type" value="Genomic_DNA"/>
</dbReference>
<comment type="caution">
    <text evidence="6">The sequence shown here is derived from an EMBL/GenBank/DDBJ whole genome shotgun (WGS) entry which is preliminary data.</text>
</comment>
<keyword evidence="4" id="KW-0812">Transmembrane</keyword>
<name>A0A9D5CLF9_9LILI</name>
<dbReference type="Proteomes" id="UP001085076">
    <property type="component" value="Miscellaneous, Linkage group lg04"/>
</dbReference>
<gene>
    <name evidence="6" type="ORF">J5N97_017285</name>
</gene>
<dbReference type="OrthoDB" id="26525at2759"/>
<proteinExistence type="predicted"/>
<evidence type="ECO:0000256" key="4">
    <source>
        <dbReference type="SAM" id="Phobius"/>
    </source>
</evidence>
<keyword evidence="7" id="KW-1185">Reference proteome</keyword>
<organism evidence="6 7">
    <name type="scientific">Dioscorea zingiberensis</name>
    <dbReference type="NCBI Taxonomy" id="325984"/>
    <lineage>
        <taxon>Eukaryota</taxon>
        <taxon>Viridiplantae</taxon>
        <taxon>Streptophyta</taxon>
        <taxon>Embryophyta</taxon>
        <taxon>Tracheophyta</taxon>
        <taxon>Spermatophyta</taxon>
        <taxon>Magnoliopsida</taxon>
        <taxon>Liliopsida</taxon>
        <taxon>Dioscoreales</taxon>
        <taxon>Dioscoreaceae</taxon>
        <taxon>Dioscorea</taxon>
    </lineage>
</organism>
<dbReference type="CDD" id="cd00051">
    <property type="entry name" value="EFh"/>
    <property type="match status" value="1"/>
</dbReference>
<keyword evidence="1" id="KW-0479">Metal-binding</keyword>
<feature type="transmembrane region" description="Helical" evidence="4">
    <location>
        <begin position="12"/>
        <end position="31"/>
    </location>
</feature>
<dbReference type="Pfam" id="PF13499">
    <property type="entry name" value="EF-hand_7"/>
    <property type="match status" value="1"/>
</dbReference>
<keyword evidence="4" id="KW-1133">Transmembrane helix</keyword>
<feature type="domain" description="EF-hand" evidence="5">
    <location>
        <begin position="162"/>
        <end position="197"/>
    </location>
</feature>
<sequence>MERSSSASNFSFSEPIGFLYLYLVHNFIFMLRKCMPKRFPTSLRSHAELVFRSSSTTLADHQRTLKSTVNDAREEDQQKIISREDVEMVLERMRMACGSTEEVGQLRESMGFDELSVMFEEKEPSLVEMSDAFGVFDENSDGFIDAVELHKVLCMLGFREGVDVDACQRMIDVHDQNEDGRIDFHEFSKFMESCLIC</sequence>
<evidence type="ECO:0000256" key="1">
    <source>
        <dbReference type="ARBA" id="ARBA00022723"/>
    </source>
</evidence>
<evidence type="ECO:0000256" key="3">
    <source>
        <dbReference type="ARBA" id="ARBA00022837"/>
    </source>
</evidence>
<evidence type="ECO:0000259" key="5">
    <source>
        <dbReference type="PROSITE" id="PS50222"/>
    </source>
</evidence>
<dbReference type="PROSITE" id="PS50222">
    <property type="entry name" value="EF_HAND_2"/>
    <property type="match status" value="2"/>
</dbReference>